<dbReference type="Proteomes" id="UP001233172">
    <property type="component" value="Unassembled WGS sequence"/>
</dbReference>
<dbReference type="AlphaFoldDB" id="A0AAD8F699"/>
<protein>
    <submittedName>
        <fullName evidence="2">Synaptotagmin-14-like isoform X2</fullName>
    </submittedName>
</protein>
<evidence type="ECO:0000313" key="2">
    <source>
        <dbReference type="EMBL" id="KAK0052218.1"/>
    </source>
</evidence>
<keyword evidence="3" id="KW-1185">Reference proteome</keyword>
<feature type="non-terminal residue" evidence="2">
    <location>
        <position position="96"/>
    </location>
</feature>
<reference evidence="2" key="1">
    <citation type="journal article" date="2023" name="PLoS Negl. Trop. Dis.">
        <title>A genome sequence for Biomphalaria pfeifferi, the major vector snail for the human-infecting parasite Schistosoma mansoni.</title>
        <authorList>
            <person name="Bu L."/>
            <person name="Lu L."/>
            <person name="Laidemitt M.R."/>
            <person name="Zhang S.M."/>
            <person name="Mutuku M."/>
            <person name="Mkoji G."/>
            <person name="Steinauer M."/>
            <person name="Loker E.S."/>
        </authorList>
    </citation>
    <scope>NUCLEOTIDE SEQUENCE</scope>
    <source>
        <strain evidence="2">KasaAsao</strain>
    </source>
</reference>
<evidence type="ECO:0000256" key="1">
    <source>
        <dbReference type="SAM" id="Phobius"/>
    </source>
</evidence>
<gene>
    <name evidence="2" type="ORF">Bpfe_018301</name>
</gene>
<keyword evidence="1" id="KW-1133">Transmembrane helix</keyword>
<organism evidence="2 3">
    <name type="scientific">Biomphalaria pfeifferi</name>
    <name type="common">Bloodfluke planorb</name>
    <name type="synonym">Freshwater snail</name>
    <dbReference type="NCBI Taxonomy" id="112525"/>
    <lineage>
        <taxon>Eukaryota</taxon>
        <taxon>Metazoa</taxon>
        <taxon>Spiralia</taxon>
        <taxon>Lophotrochozoa</taxon>
        <taxon>Mollusca</taxon>
        <taxon>Gastropoda</taxon>
        <taxon>Heterobranchia</taxon>
        <taxon>Euthyneura</taxon>
        <taxon>Panpulmonata</taxon>
        <taxon>Hygrophila</taxon>
        <taxon>Lymnaeoidea</taxon>
        <taxon>Planorbidae</taxon>
        <taxon>Biomphalaria</taxon>
    </lineage>
</organism>
<evidence type="ECO:0000313" key="3">
    <source>
        <dbReference type="Proteomes" id="UP001233172"/>
    </source>
</evidence>
<keyword evidence="1" id="KW-0812">Transmembrane</keyword>
<reference evidence="2" key="2">
    <citation type="submission" date="2023-04" db="EMBL/GenBank/DDBJ databases">
        <authorList>
            <person name="Bu L."/>
            <person name="Lu L."/>
            <person name="Laidemitt M.R."/>
            <person name="Zhang S.M."/>
            <person name="Mutuku M."/>
            <person name="Mkoji G."/>
            <person name="Steinauer M."/>
            <person name="Loker E.S."/>
        </authorList>
    </citation>
    <scope>NUCLEOTIDE SEQUENCE</scope>
    <source>
        <strain evidence="2">KasaAsao</strain>
        <tissue evidence="2">Whole Snail</tissue>
    </source>
</reference>
<name>A0AAD8F699_BIOPF</name>
<keyword evidence="1" id="KW-0472">Membrane</keyword>
<dbReference type="EMBL" id="JASAOG010000096">
    <property type="protein sequence ID" value="KAK0052218.1"/>
    <property type="molecule type" value="Genomic_DNA"/>
</dbReference>
<comment type="caution">
    <text evidence="2">The sequence shown here is derived from an EMBL/GenBank/DDBJ whole genome shotgun (WGS) entry which is preliminary data.</text>
</comment>
<feature type="transmembrane region" description="Helical" evidence="1">
    <location>
        <begin position="50"/>
        <end position="71"/>
    </location>
</feature>
<proteinExistence type="predicted"/>
<sequence>MSVTREAAIDDVISTTLEFLVTTTTADCGEGTLECSSGRKLSHKDVPTEAVAFLGAVLVFVFLLVIFFLYLNRSLCFSECGGFPCIDKVPQKDNFL</sequence>
<accession>A0AAD8F699</accession>